<proteinExistence type="predicted"/>
<dbReference type="EMBL" id="ONZP01000047">
    <property type="protein sequence ID" value="SPJ71820.1"/>
    <property type="molecule type" value="Genomic_DNA"/>
</dbReference>
<comment type="caution">
    <text evidence="2">The sequence shown here is derived from an EMBL/GenBank/DDBJ whole genome shotgun (WGS) entry which is preliminary data.</text>
</comment>
<name>A0AAE8SDH2_9HYPO</name>
<feature type="compositionally biased region" description="Polar residues" evidence="1">
    <location>
        <begin position="139"/>
        <end position="151"/>
    </location>
</feature>
<protein>
    <submittedName>
        <fullName evidence="2">Uncharacterized protein</fullName>
    </submittedName>
</protein>
<sequence>MLPSKYTVWSQGILERTLNHKGFLNRMEMNWDRWAHHQLPEEETRAWKNIIETICTTTIQTIDDLAAPVYWAEVTALKILFPDEFLLSHHAAIAQNKFPQADLNQWKSNEKGPTKHPNFKANKHVLQASRELVQAGMTEAQQQLSKRPWSSRTDDGSEEECPAKKRRLTDSDSAKEATPELSIVRK</sequence>
<reference evidence="2" key="1">
    <citation type="submission" date="2018-03" db="EMBL/GenBank/DDBJ databases">
        <authorList>
            <person name="Guldener U."/>
        </authorList>
    </citation>
    <scope>NUCLEOTIDE SEQUENCE</scope>
</reference>
<dbReference type="Proteomes" id="UP001187734">
    <property type="component" value="Unassembled WGS sequence"/>
</dbReference>
<evidence type="ECO:0000313" key="2">
    <source>
        <dbReference type="EMBL" id="SPJ71820.1"/>
    </source>
</evidence>
<feature type="region of interest" description="Disordered" evidence="1">
    <location>
        <begin position="134"/>
        <end position="186"/>
    </location>
</feature>
<feature type="compositionally biased region" description="Basic and acidic residues" evidence="1">
    <location>
        <begin position="168"/>
        <end position="178"/>
    </location>
</feature>
<gene>
    <name evidence="2" type="ORF">FTOL_01548</name>
</gene>
<evidence type="ECO:0000256" key="1">
    <source>
        <dbReference type="SAM" id="MobiDB-lite"/>
    </source>
</evidence>
<accession>A0AAE8SDH2</accession>
<keyword evidence="3" id="KW-1185">Reference proteome</keyword>
<organism evidence="2 3">
    <name type="scientific">Fusarium torulosum</name>
    <dbReference type="NCBI Taxonomy" id="33205"/>
    <lineage>
        <taxon>Eukaryota</taxon>
        <taxon>Fungi</taxon>
        <taxon>Dikarya</taxon>
        <taxon>Ascomycota</taxon>
        <taxon>Pezizomycotina</taxon>
        <taxon>Sordariomycetes</taxon>
        <taxon>Hypocreomycetidae</taxon>
        <taxon>Hypocreales</taxon>
        <taxon>Nectriaceae</taxon>
        <taxon>Fusarium</taxon>
    </lineage>
</organism>
<dbReference type="AlphaFoldDB" id="A0AAE8SDH2"/>
<evidence type="ECO:0000313" key="3">
    <source>
        <dbReference type="Proteomes" id="UP001187734"/>
    </source>
</evidence>